<reference evidence="3" key="1">
    <citation type="journal article" date="2017" name="Biotechnol. Biofuels">
        <title>Evaluation of environmental bacterial communities as a factor affecting the growth of duckweed Lemna minor.</title>
        <authorList>
            <person name="Ishizawa H."/>
            <person name="Kuroda M."/>
            <person name="Morikawa M."/>
            <person name="Ike M."/>
        </authorList>
    </citation>
    <scope>NUCLEOTIDE SEQUENCE [LARGE SCALE GENOMIC DNA]</scope>
    <source>
        <strain evidence="3">H3</strain>
    </source>
</reference>
<dbReference type="AlphaFoldDB" id="A0A3G9GE90"/>
<reference evidence="2 3" key="2">
    <citation type="journal article" date="2017" name="Genome Announc.">
        <title>Draft genome sequence of Aquitalea magnusonii strain H3, a plant growth-promoting bacterium of duckweed Lemna minor.</title>
        <authorList>
            <person name="Ishizawa H."/>
            <person name="Kuroda M."/>
            <person name="Ike M."/>
        </authorList>
    </citation>
    <scope>NUCLEOTIDE SEQUENCE [LARGE SCALE GENOMIC DNA]</scope>
    <source>
        <strain evidence="2 3">H3</strain>
    </source>
</reference>
<dbReference type="KEGG" id="amah:DLM_1345"/>
<gene>
    <name evidence="2" type="ORF">DLM_1345</name>
</gene>
<proteinExistence type="predicted"/>
<feature type="domain" description="A-factor biosynthesis hotdog" evidence="1">
    <location>
        <begin position="22"/>
        <end position="157"/>
    </location>
</feature>
<dbReference type="RefSeq" id="WP_089084758.1">
    <property type="nucleotide sequence ID" value="NZ_AP018823.1"/>
</dbReference>
<dbReference type="NCBIfam" id="NF041195">
    <property type="entry name" value="ScbA_BarX_GamBu"/>
    <property type="match status" value="1"/>
</dbReference>
<feature type="domain" description="A-factor biosynthesis hotdog" evidence="1">
    <location>
        <begin position="196"/>
        <end position="323"/>
    </location>
</feature>
<reference evidence="3" key="3">
    <citation type="journal article" date="2017" name="Plant Physiol. Biochem.">
        <title>Differential oxidative and antioxidative response of duckweed Lemna minor toward plant growth promoting/inhibiting bacteria.</title>
        <authorList>
            <person name="Ishizawa H."/>
            <person name="Kuroda M."/>
            <person name="Morikawa M."/>
            <person name="Ike M."/>
        </authorList>
    </citation>
    <scope>NUCLEOTIDE SEQUENCE [LARGE SCALE GENOMIC DNA]</scope>
    <source>
        <strain evidence="3">H3</strain>
    </source>
</reference>
<accession>A0A3G9GE90</accession>
<dbReference type="EMBL" id="AP018823">
    <property type="protein sequence ID" value="BBF84969.1"/>
    <property type="molecule type" value="Genomic_DNA"/>
</dbReference>
<dbReference type="Proteomes" id="UP000198290">
    <property type="component" value="Chromosome"/>
</dbReference>
<dbReference type="OrthoDB" id="7838374at2"/>
<evidence type="ECO:0000313" key="3">
    <source>
        <dbReference type="Proteomes" id="UP000198290"/>
    </source>
</evidence>
<evidence type="ECO:0000259" key="1">
    <source>
        <dbReference type="Pfam" id="PF03756"/>
    </source>
</evidence>
<evidence type="ECO:0000313" key="2">
    <source>
        <dbReference type="EMBL" id="BBF84969.1"/>
    </source>
</evidence>
<sequence length="349" mass="38316">MKIDLGYASPGLAYESTVPRHMVHRAAVSEVFLTGGLPCSDLHFQCSAQLPRAHRYFSDHTHPQSHYDMLLLLEVFRQASIYIAHAFLKVSMQDKFIYLDSDTRLLQRSALLMRDCPATALVDVKVVDEYVRNGVRAGVTLDMSLLIQGEAAAHKRMGIRWMDEASWKRMRAKAMHKVIVNADPQIQRPAPAQPSLVGRAYAGNVVVGAHIQEQDGALTVPVIVDQGNAGIFDHPLDHIPGMLLLEAFRQTALIAANRYQGINPEEVLLSRCQVRFTRFGEFGLATSCRLTSDAVCLADDHETVLMSLLIEQEGQVIATASLELAALAAAADVRLTAPLSLTQTQPAGV</sequence>
<dbReference type="GO" id="GO:0016740">
    <property type="term" value="F:transferase activity"/>
    <property type="evidence" value="ECO:0007669"/>
    <property type="project" value="InterPro"/>
</dbReference>
<protein>
    <submittedName>
        <fullName evidence="2">A-factor biosynthesis protein AfsA</fullName>
    </submittedName>
</protein>
<organism evidence="2 3">
    <name type="scientific">Aquitalea magnusonii</name>
    <dbReference type="NCBI Taxonomy" id="332411"/>
    <lineage>
        <taxon>Bacteria</taxon>
        <taxon>Pseudomonadati</taxon>
        <taxon>Pseudomonadota</taxon>
        <taxon>Betaproteobacteria</taxon>
        <taxon>Neisseriales</taxon>
        <taxon>Chromobacteriaceae</taxon>
        <taxon>Aquitalea</taxon>
    </lineage>
</organism>
<dbReference type="Pfam" id="PF03756">
    <property type="entry name" value="AfsA"/>
    <property type="match status" value="2"/>
</dbReference>
<dbReference type="InterPro" id="IPR047757">
    <property type="entry name" value="AfsA-like"/>
</dbReference>
<dbReference type="InterPro" id="IPR005509">
    <property type="entry name" value="AfsA_hotdog_dom"/>
</dbReference>
<keyword evidence="3" id="KW-1185">Reference proteome</keyword>
<name>A0A3G9GE90_9NEIS</name>